<accession>A0ABR1YEU1</accession>
<organism evidence="3 4">
    <name type="scientific">Phyllosticta capitalensis</name>
    <dbReference type="NCBI Taxonomy" id="121624"/>
    <lineage>
        <taxon>Eukaryota</taxon>
        <taxon>Fungi</taxon>
        <taxon>Dikarya</taxon>
        <taxon>Ascomycota</taxon>
        <taxon>Pezizomycotina</taxon>
        <taxon>Dothideomycetes</taxon>
        <taxon>Dothideomycetes incertae sedis</taxon>
        <taxon>Botryosphaeriales</taxon>
        <taxon>Phyllostictaceae</taxon>
        <taxon>Phyllosticta</taxon>
    </lineage>
</organism>
<feature type="domain" description="Poly(A) RNA polymerase mitochondrial-like central palm" evidence="2">
    <location>
        <begin position="167"/>
        <end position="321"/>
    </location>
</feature>
<evidence type="ECO:0000313" key="3">
    <source>
        <dbReference type="EMBL" id="KAK8227484.1"/>
    </source>
</evidence>
<feature type="region of interest" description="Disordered" evidence="1">
    <location>
        <begin position="528"/>
        <end position="599"/>
    </location>
</feature>
<gene>
    <name evidence="3" type="ORF">HDK90DRAFT_513997</name>
</gene>
<comment type="caution">
    <text evidence="3">The sequence shown here is derived from an EMBL/GenBank/DDBJ whole genome shotgun (WGS) entry which is preliminary data.</text>
</comment>
<feature type="compositionally biased region" description="Low complexity" evidence="1">
    <location>
        <begin position="551"/>
        <end position="570"/>
    </location>
</feature>
<feature type="compositionally biased region" description="Basic and acidic residues" evidence="1">
    <location>
        <begin position="48"/>
        <end position="60"/>
    </location>
</feature>
<evidence type="ECO:0000256" key="1">
    <source>
        <dbReference type="SAM" id="MobiDB-lite"/>
    </source>
</evidence>
<dbReference type="EMBL" id="JBBWRZ010000010">
    <property type="protein sequence ID" value="KAK8227484.1"/>
    <property type="molecule type" value="Genomic_DNA"/>
</dbReference>
<proteinExistence type="predicted"/>
<dbReference type="Pfam" id="PF22600">
    <property type="entry name" value="MTPAP-like_central"/>
    <property type="match status" value="1"/>
</dbReference>
<keyword evidence="4" id="KW-1185">Reference proteome</keyword>
<dbReference type="InterPro" id="IPR054708">
    <property type="entry name" value="MTPAP-like_central"/>
</dbReference>
<feature type="compositionally biased region" description="Polar residues" evidence="1">
    <location>
        <begin position="582"/>
        <end position="593"/>
    </location>
</feature>
<dbReference type="PANTHER" id="PTHR23092">
    <property type="entry name" value="POLY(A) RNA POLYMERASE"/>
    <property type="match status" value="1"/>
</dbReference>
<sequence length="599" mass="68246">MPATWLPRSANNLNCLSQRLRIPLLAPQFPRPRAYPQRHPAYFSTSSRHLDPQPEPKAETQPESPPDEGDQLLQALQDVRDGNRNRKLVRQHFSRNARNDSGPQKVRRMLSNAEAKGSALRVQKKPELPPPDYVGQYIHLLKDIYAEDRLMPWYEESLKLSLPLVRLNQELEALADYLLPSEKERVARNCVAEDVLTLFSLNRNKALQGFGLEAFGSEVNSLATITSDLDFRLFDQTVYESEENDSTQAPRFEQRKRLIHALTQLRWALKHIHQPPVGAASKRNNQNPYLFQTPVLLHARYPLIETTHRPTNIDIQIVCCNDPSHSLRMMDKYLEEIPYIQTLYVVLRRTLAVRGLTDVFNGGIGSYTLFYMIVAALKHGQSPMPSTVGEALLQVLGFYTAFDSDKNWMSIDPLQITQKKQPREGGRPEVGTLWPERPYLLSIRDPADPTNDLPRQSFAWRHIRTTFAVLRKELSLRLKTGDERLLLVPFVGRWFEDVKLKREALLRYHRLFSIGKIQPIEQSAQKPDIGLDLDDHQPPAAQEGQETLDGQQAAEPAQASSASEESQTEISEQRAEEPAQESVASENTQTEPVSEQKGV</sequence>
<reference evidence="3 4" key="1">
    <citation type="submission" date="2024-04" db="EMBL/GenBank/DDBJ databases">
        <title>Phyllosticta paracitricarpa is synonymous to the EU quarantine fungus P. citricarpa based on phylogenomic analyses.</title>
        <authorList>
            <consortium name="Lawrence Berkeley National Laboratory"/>
            <person name="Van Ingen-Buijs V.A."/>
            <person name="Van Westerhoven A.C."/>
            <person name="Haridas S."/>
            <person name="Skiadas P."/>
            <person name="Martin F."/>
            <person name="Groenewald J.Z."/>
            <person name="Crous P.W."/>
            <person name="Seidl M.F."/>
        </authorList>
    </citation>
    <scope>NUCLEOTIDE SEQUENCE [LARGE SCALE GENOMIC DNA]</scope>
    <source>
        <strain evidence="3 4">CBS 123374</strain>
    </source>
</reference>
<evidence type="ECO:0000259" key="2">
    <source>
        <dbReference type="Pfam" id="PF22600"/>
    </source>
</evidence>
<feature type="compositionally biased region" description="Basic residues" evidence="1">
    <location>
        <begin position="85"/>
        <end position="95"/>
    </location>
</feature>
<dbReference type="Proteomes" id="UP001492380">
    <property type="component" value="Unassembled WGS sequence"/>
</dbReference>
<dbReference type="SUPFAM" id="SSF81631">
    <property type="entry name" value="PAP/OAS1 substrate-binding domain"/>
    <property type="match status" value="1"/>
</dbReference>
<evidence type="ECO:0000313" key="4">
    <source>
        <dbReference type="Proteomes" id="UP001492380"/>
    </source>
</evidence>
<dbReference type="PANTHER" id="PTHR23092:SF15">
    <property type="entry name" value="INACTIVE NON-CANONICAL POLY(A) RNA POLYMERASE PROTEIN TRF4-2-RELATED"/>
    <property type="match status" value="1"/>
</dbReference>
<dbReference type="InterPro" id="IPR043519">
    <property type="entry name" value="NT_sf"/>
</dbReference>
<protein>
    <recommendedName>
        <fullName evidence="2">Poly(A) RNA polymerase mitochondrial-like central palm domain-containing protein</fullName>
    </recommendedName>
</protein>
<dbReference type="InterPro" id="IPR045862">
    <property type="entry name" value="Trf4-like"/>
</dbReference>
<dbReference type="Gene3D" id="1.10.1410.10">
    <property type="match status" value="1"/>
</dbReference>
<name>A0ABR1YEU1_9PEZI</name>
<feature type="region of interest" description="Disordered" evidence="1">
    <location>
        <begin position="30"/>
        <end position="106"/>
    </location>
</feature>
<dbReference type="SUPFAM" id="SSF81301">
    <property type="entry name" value="Nucleotidyltransferase"/>
    <property type="match status" value="1"/>
</dbReference>
<dbReference type="Gene3D" id="3.30.460.10">
    <property type="entry name" value="Beta Polymerase, domain 2"/>
    <property type="match status" value="1"/>
</dbReference>